<name>A0AAV6GYW1_9TELE</name>
<protein>
    <submittedName>
        <fullName evidence="2">Uncharacterized protein</fullName>
    </submittedName>
</protein>
<gene>
    <name evidence="2" type="ORF">AALO_G00104890</name>
</gene>
<comment type="caution">
    <text evidence="2">The sequence shown here is derived from an EMBL/GenBank/DDBJ whole genome shotgun (WGS) entry which is preliminary data.</text>
</comment>
<evidence type="ECO:0000256" key="1">
    <source>
        <dbReference type="SAM" id="MobiDB-lite"/>
    </source>
</evidence>
<dbReference type="Proteomes" id="UP000823561">
    <property type="component" value="Chromosome 7"/>
</dbReference>
<reference evidence="2" key="1">
    <citation type="submission" date="2020-10" db="EMBL/GenBank/DDBJ databases">
        <title>Chromosome-scale genome assembly of the Allis shad, Alosa alosa.</title>
        <authorList>
            <person name="Margot Z."/>
            <person name="Christophe K."/>
            <person name="Cabau C."/>
            <person name="Louis A."/>
            <person name="Berthelot C."/>
            <person name="Parey E."/>
            <person name="Roest Crollius H."/>
            <person name="Montfort J."/>
            <person name="Robinson-Rechavi M."/>
            <person name="Bucao C."/>
            <person name="Bouchez O."/>
            <person name="Gislard M."/>
            <person name="Lluch J."/>
            <person name="Milhes M."/>
            <person name="Lampietro C."/>
            <person name="Lopez Roques C."/>
            <person name="Donnadieu C."/>
            <person name="Braasch I."/>
            <person name="Desvignes T."/>
            <person name="Postlethwait J."/>
            <person name="Bobe J."/>
            <person name="Guiguen Y."/>
        </authorList>
    </citation>
    <scope>NUCLEOTIDE SEQUENCE</scope>
    <source>
        <strain evidence="2">M-15738</strain>
        <tissue evidence="2">Blood</tissue>
    </source>
</reference>
<evidence type="ECO:0000313" key="3">
    <source>
        <dbReference type="Proteomes" id="UP000823561"/>
    </source>
</evidence>
<keyword evidence="3" id="KW-1185">Reference proteome</keyword>
<proteinExistence type="predicted"/>
<accession>A0AAV6GYW1</accession>
<dbReference type="AlphaFoldDB" id="A0AAV6GYW1"/>
<organism evidence="2 3">
    <name type="scientific">Alosa alosa</name>
    <name type="common">allis shad</name>
    <dbReference type="NCBI Taxonomy" id="278164"/>
    <lineage>
        <taxon>Eukaryota</taxon>
        <taxon>Metazoa</taxon>
        <taxon>Chordata</taxon>
        <taxon>Craniata</taxon>
        <taxon>Vertebrata</taxon>
        <taxon>Euteleostomi</taxon>
        <taxon>Actinopterygii</taxon>
        <taxon>Neopterygii</taxon>
        <taxon>Teleostei</taxon>
        <taxon>Clupei</taxon>
        <taxon>Clupeiformes</taxon>
        <taxon>Clupeoidei</taxon>
        <taxon>Clupeidae</taxon>
        <taxon>Alosa</taxon>
    </lineage>
</organism>
<feature type="region of interest" description="Disordered" evidence="1">
    <location>
        <begin position="35"/>
        <end position="54"/>
    </location>
</feature>
<sequence>MDSPSTKQTHPHSWKWRMKIQLMYFSNKQEVLSKAKSPTSSLLPRHHSPAVSPRRPPAWSLPLASPPCPLFPTKPKPYGLTFSQLHTNTVVQCLRFCLYFYTSKLSHFIRF</sequence>
<evidence type="ECO:0000313" key="2">
    <source>
        <dbReference type="EMBL" id="KAG5278986.1"/>
    </source>
</evidence>
<dbReference type="EMBL" id="JADWDJ010000007">
    <property type="protein sequence ID" value="KAG5278986.1"/>
    <property type="molecule type" value="Genomic_DNA"/>
</dbReference>